<evidence type="ECO:0000256" key="1">
    <source>
        <dbReference type="ARBA" id="ARBA00008324"/>
    </source>
</evidence>
<dbReference type="InterPro" id="IPR029069">
    <property type="entry name" value="HotDog_dom_sf"/>
</dbReference>
<evidence type="ECO:0000313" key="6">
    <source>
        <dbReference type="Proteomes" id="UP000037729"/>
    </source>
</evidence>
<dbReference type="Gene3D" id="3.10.129.10">
    <property type="entry name" value="Hotdog Thioesterase"/>
    <property type="match status" value="1"/>
</dbReference>
<dbReference type="PANTHER" id="PTHR21660:SF1">
    <property type="entry name" value="ACYL-COENZYME A THIOESTERASE 13"/>
    <property type="match status" value="1"/>
</dbReference>
<comment type="similarity">
    <text evidence="1">Belongs to the thioesterase PaaI family.</text>
</comment>
<dbReference type="Pfam" id="PF03061">
    <property type="entry name" value="4HBT"/>
    <property type="match status" value="1"/>
</dbReference>
<dbReference type="PANTHER" id="PTHR21660">
    <property type="entry name" value="THIOESTERASE SUPERFAMILY MEMBER-RELATED"/>
    <property type="match status" value="1"/>
</dbReference>
<keyword evidence="2" id="KW-0378">Hydrolase</keyword>
<evidence type="ECO:0000313" key="5">
    <source>
        <dbReference type="EMBL" id="KOX95132.1"/>
    </source>
</evidence>
<accession>A0A0M9AMS3</accession>
<protein>
    <submittedName>
        <fullName evidence="5">Thioesterase</fullName>
    </submittedName>
</protein>
<dbReference type="Proteomes" id="UP000037729">
    <property type="component" value="Unassembled WGS sequence"/>
</dbReference>
<feature type="domain" description="Thioesterase" evidence="4">
    <location>
        <begin position="47"/>
        <end position="115"/>
    </location>
</feature>
<reference evidence="5 6" key="1">
    <citation type="submission" date="2015-08" db="EMBL/GenBank/DDBJ databases">
        <title>Genomes of Isolates from Cabo Rojo, PR.</title>
        <authorList>
            <person name="Sanchez-Nieves R.L."/>
            <person name="Montalvo-Rodriguez R."/>
        </authorList>
    </citation>
    <scope>NUCLEOTIDE SEQUENCE [LARGE SCALE GENOMIC DNA]</scope>
    <source>
        <strain evidence="5 6">SL3</strain>
    </source>
</reference>
<dbReference type="EMBL" id="LIUF01000001">
    <property type="protein sequence ID" value="KOX95132.1"/>
    <property type="molecule type" value="Genomic_DNA"/>
</dbReference>
<dbReference type="NCBIfam" id="TIGR00369">
    <property type="entry name" value="unchar_dom_1"/>
    <property type="match status" value="1"/>
</dbReference>
<dbReference type="InterPro" id="IPR039298">
    <property type="entry name" value="ACOT13"/>
</dbReference>
<dbReference type="PATRIC" id="fig|1705562.3.peg.1891"/>
<evidence type="ECO:0000256" key="3">
    <source>
        <dbReference type="SAM" id="MobiDB-lite"/>
    </source>
</evidence>
<proteinExistence type="inferred from homology"/>
<evidence type="ECO:0000256" key="2">
    <source>
        <dbReference type="ARBA" id="ARBA00022801"/>
    </source>
</evidence>
<gene>
    <name evidence="5" type="ORF">AMS69_04575</name>
</gene>
<name>A0A0M9AMS3_9EURY</name>
<dbReference type="InterPro" id="IPR006683">
    <property type="entry name" value="Thioestr_dom"/>
</dbReference>
<feature type="region of interest" description="Disordered" evidence="3">
    <location>
        <begin position="119"/>
        <end position="150"/>
    </location>
</feature>
<sequence length="150" mass="15699">MSLKSMFNDIPFVKQLGMEITAVDDGYAAGELPLEDGHSSNPKSIIAHGGVTYSLVDTVGGAAVVSQSGTVSPTVDMRIDYLAPATADLRTEAEVIRSGGSVSVVDAEVYDTDGHHIASARGTYKTDGDRGESPWTAGVDESEITHPTDD</sequence>
<dbReference type="InterPro" id="IPR003736">
    <property type="entry name" value="PAAI_dom"/>
</dbReference>
<comment type="caution">
    <text evidence="5">The sequence shown here is derived from an EMBL/GenBank/DDBJ whole genome shotgun (WGS) entry which is preliminary data.</text>
</comment>
<dbReference type="RefSeq" id="WP_053966887.1">
    <property type="nucleotide sequence ID" value="NZ_LIUF01000001.1"/>
</dbReference>
<keyword evidence="6" id="KW-1185">Reference proteome</keyword>
<dbReference type="CDD" id="cd03443">
    <property type="entry name" value="PaaI_thioesterase"/>
    <property type="match status" value="1"/>
</dbReference>
<dbReference type="GO" id="GO:0047617">
    <property type="term" value="F:fatty acyl-CoA hydrolase activity"/>
    <property type="evidence" value="ECO:0007669"/>
    <property type="project" value="InterPro"/>
</dbReference>
<dbReference type="AlphaFoldDB" id="A0A0M9AMS3"/>
<dbReference type="SUPFAM" id="SSF54637">
    <property type="entry name" value="Thioesterase/thiol ester dehydrase-isomerase"/>
    <property type="match status" value="1"/>
</dbReference>
<dbReference type="STRING" id="1705562.AMS69_04575"/>
<organism evidence="5 6">
    <name type="scientific">Haloarcula rubripromontorii</name>
    <dbReference type="NCBI Taxonomy" id="1705562"/>
    <lineage>
        <taxon>Archaea</taxon>
        <taxon>Methanobacteriati</taxon>
        <taxon>Methanobacteriota</taxon>
        <taxon>Stenosarchaea group</taxon>
        <taxon>Halobacteria</taxon>
        <taxon>Halobacteriales</taxon>
        <taxon>Haloarculaceae</taxon>
        <taxon>Haloarcula</taxon>
    </lineage>
</organism>
<dbReference type="OrthoDB" id="202256at2157"/>
<evidence type="ECO:0000259" key="4">
    <source>
        <dbReference type="Pfam" id="PF03061"/>
    </source>
</evidence>